<evidence type="ECO:0000256" key="6">
    <source>
        <dbReference type="ARBA" id="ARBA00022847"/>
    </source>
</evidence>
<dbReference type="STRING" id="1962155.B1813_21290"/>
<keyword evidence="3" id="KW-0813">Transport</keyword>
<dbReference type="InterPro" id="IPR050277">
    <property type="entry name" value="Sodium:Solute_Symporter"/>
</dbReference>
<keyword evidence="7 10" id="KW-1133">Transmembrane helix</keyword>
<feature type="transmembrane region" description="Helical" evidence="10">
    <location>
        <begin position="296"/>
        <end position="319"/>
    </location>
</feature>
<dbReference type="InterPro" id="IPR001734">
    <property type="entry name" value="Na/solute_symporter"/>
</dbReference>
<dbReference type="AlphaFoldDB" id="A0A1V8ZXI0"/>
<dbReference type="GO" id="GO:0005886">
    <property type="term" value="C:plasma membrane"/>
    <property type="evidence" value="ECO:0007669"/>
    <property type="project" value="UniProtKB-SubCell"/>
</dbReference>
<gene>
    <name evidence="11" type="ORF">B1813_21290</name>
</gene>
<accession>A0A1V8ZXI0</accession>
<keyword evidence="6" id="KW-0769">Symport</keyword>
<name>A0A1V8ZXI0_SACPI</name>
<evidence type="ECO:0000256" key="3">
    <source>
        <dbReference type="ARBA" id="ARBA00022448"/>
    </source>
</evidence>
<evidence type="ECO:0000256" key="4">
    <source>
        <dbReference type="ARBA" id="ARBA00022475"/>
    </source>
</evidence>
<dbReference type="RefSeq" id="WP_081194954.1">
    <property type="nucleotide sequence ID" value="NZ_MWIH01000009.1"/>
</dbReference>
<dbReference type="CDD" id="cd11480">
    <property type="entry name" value="SLC5sbd_u4"/>
    <property type="match status" value="1"/>
</dbReference>
<proteinExistence type="inferred from homology"/>
<evidence type="ECO:0000256" key="7">
    <source>
        <dbReference type="ARBA" id="ARBA00022989"/>
    </source>
</evidence>
<feature type="transmembrane region" description="Helical" evidence="10">
    <location>
        <begin position="331"/>
        <end position="352"/>
    </location>
</feature>
<dbReference type="Gene3D" id="1.20.1730.10">
    <property type="entry name" value="Sodium/glucose cotransporter"/>
    <property type="match status" value="1"/>
</dbReference>
<dbReference type="Pfam" id="PF00474">
    <property type="entry name" value="SSF"/>
    <property type="match status" value="2"/>
</dbReference>
<feature type="transmembrane region" description="Helical" evidence="10">
    <location>
        <begin position="389"/>
        <end position="413"/>
    </location>
</feature>
<evidence type="ECO:0000256" key="8">
    <source>
        <dbReference type="ARBA" id="ARBA00023136"/>
    </source>
</evidence>
<feature type="transmembrane region" description="Helical" evidence="10">
    <location>
        <begin position="72"/>
        <end position="93"/>
    </location>
</feature>
<feature type="transmembrane region" description="Helical" evidence="10">
    <location>
        <begin position="451"/>
        <end position="473"/>
    </location>
</feature>
<dbReference type="EMBL" id="MWIH01000009">
    <property type="protein sequence ID" value="OQO89473.1"/>
    <property type="molecule type" value="Genomic_DNA"/>
</dbReference>
<evidence type="ECO:0000256" key="1">
    <source>
        <dbReference type="ARBA" id="ARBA00004651"/>
    </source>
</evidence>
<feature type="transmembrane region" description="Helical" evidence="10">
    <location>
        <begin position="180"/>
        <end position="199"/>
    </location>
</feature>
<evidence type="ECO:0000313" key="11">
    <source>
        <dbReference type="EMBL" id="OQO89473.1"/>
    </source>
</evidence>
<comment type="similarity">
    <text evidence="2 9">Belongs to the sodium:solute symporter (SSF) (TC 2.A.21) family.</text>
</comment>
<dbReference type="GO" id="GO:0015293">
    <property type="term" value="F:symporter activity"/>
    <property type="evidence" value="ECO:0007669"/>
    <property type="project" value="UniProtKB-KW"/>
</dbReference>
<evidence type="ECO:0000256" key="9">
    <source>
        <dbReference type="RuleBase" id="RU362091"/>
    </source>
</evidence>
<evidence type="ECO:0000313" key="12">
    <source>
        <dbReference type="Proteomes" id="UP000192591"/>
    </source>
</evidence>
<evidence type="ECO:0000256" key="5">
    <source>
        <dbReference type="ARBA" id="ARBA00022692"/>
    </source>
</evidence>
<evidence type="ECO:0000256" key="10">
    <source>
        <dbReference type="SAM" id="Phobius"/>
    </source>
</evidence>
<dbReference type="GO" id="GO:0006847">
    <property type="term" value="P:plasma membrane acetate transport"/>
    <property type="evidence" value="ECO:0007669"/>
    <property type="project" value="TreeGrafter"/>
</dbReference>
<evidence type="ECO:0000256" key="2">
    <source>
        <dbReference type="ARBA" id="ARBA00006434"/>
    </source>
</evidence>
<protein>
    <submittedName>
        <fullName evidence="11">Cation acetate symporter</fullName>
    </submittedName>
</protein>
<comment type="caution">
    <text evidence="11">The sequence shown here is derived from an EMBL/GenBank/DDBJ whole genome shotgun (WGS) entry which is preliminary data.</text>
</comment>
<keyword evidence="8 10" id="KW-0472">Membrane</keyword>
<keyword evidence="12" id="KW-1185">Reference proteome</keyword>
<dbReference type="InterPro" id="IPR038377">
    <property type="entry name" value="Na/Glc_symporter_sf"/>
</dbReference>
<dbReference type="Proteomes" id="UP000192591">
    <property type="component" value="Unassembled WGS sequence"/>
</dbReference>
<feature type="transmembrane region" description="Helical" evidence="10">
    <location>
        <begin position="149"/>
        <end position="168"/>
    </location>
</feature>
<dbReference type="PROSITE" id="PS50283">
    <property type="entry name" value="NA_SOLUT_SYMP_3"/>
    <property type="match status" value="1"/>
</dbReference>
<comment type="subcellular location">
    <subcellularLocation>
        <location evidence="1">Cell membrane</location>
        <topology evidence="1">Multi-pass membrane protein</topology>
    </subcellularLocation>
</comment>
<dbReference type="PANTHER" id="PTHR48086">
    <property type="entry name" value="SODIUM/PROLINE SYMPORTER-RELATED"/>
    <property type="match status" value="1"/>
</dbReference>
<keyword evidence="4" id="KW-1003">Cell membrane</keyword>
<dbReference type="PANTHER" id="PTHR48086:SF6">
    <property type="entry name" value="CATION_ACETATE SYMPORTER ACTP"/>
    <property type="match status" value="1"/>
</dbReference>
<dbReference type="GO" id="GO:0015123">
    <property type="term" value="F:acetate transmembrane transporter activity"/>
    <property type="evidence" value="ECO:0007669"/>
    <property type="project" value="TreeGrafter"/>
</dbReference>
<keyword evidence="5 10" id="KW-0812">Transmembrane</keyword>
<feature type="transmembrane region" description="Helical" evidence="10">
    <location>
        <begin position="425"/>
        <end position="445"/>
    </location>
</feature>
<feature type="transmembrane region" description="Helical" evidence="10">
    <location>
        <begin position="480"/>
        <end position="501"/>
    </location>
</feature>
<sequence length="590" mass="61285">MIVALAVAPVLLITLAIGLRGVAAMRTTSDFLVASRRVSPLLNSAAVSGEYLSAASFLGVAGLMVRDGVGALWYPVGFTAGYIAMLALVAAPMRRSGALTVPDFAEARLGSAGLRRLAAVVVLVVGVLYLVPQFRTAGLVLSVVSGTPYWVGVLLAGIAVSVTLALGGMRAATYVQAFQFALKLALFIVPALWLLAQAGPDVRQEALHPAEFTHFDTETAVSFRVPATLEVPEGVRVVEDGGTRLVSPGEWHVAGGTRIVFEAGSAAPVPEGQSAPGSAGWERPLLDLGDTGHPLLATWAVLVATMLGTMGLPHIIMRFHTSPDGRAARRTAALTVALLGVFYVFPGIYGMLGRVLVPHLYLSGASDSAVVALPAQVDPGPLGGVFTGLLTAGAFAAFLATSLGLLLVVSGAISHDLVPGGLRQLRVAVVGAAAVVVLLALPALSFDASTLVTWGFTVAASTFCPLLVLGIWWSRLTAAGAVAGIAVGLLASCGGFALGIAEPPVPGWVTVLLIQPAPWSVPLAFATMVVVSLFGRPPPWATAAMLRLHLHEHRRSPFAERSSLARDLGHSSWSARRSSAVRRITRRLVR</sequence>
<reference evidence="11 12" key="1">
    <citation type="submission" date="2017-02" db="EMBL/GenBank/DDBJ databases">
        <title>Draft genome of Saccharomonospora sp. 154.</title>
        <authorList>
            <person name="Alonso-Carmona G.S."/>
            <person name="De La Haba R."/>
            <person name="Vera-Gargallo B."/>
            <person name="Sandoval-Trujillo A.H."/>
            <person name="Ramirez-Duran N."/>
            <person name="Ventosa A."/>
        </authorList>
    </citation>
    <scope>NUCLEOTIDE SEQUENCE [LARGE SCALE GENOMIC DNA]</scope>
    <source>
        <strain evidence="11 12">LRS4.154</strain>
    </source>
</reference>
<feature type="transmembrane region" description="Helical" evidence="10">
    <location>
        <begin position="114"/>
        <end position="134"/>
    </location>
</feature>
<organism evidence="11 12">
    <name type="scientific">Saccharomonospora piscinae</name>
    <dbReference type="NCBI Taxonomy" id="687388"/>
    <lineage>
        <taxon>Bacteria</taxon>
        <taxon>Bacillati</taxon>
        <taxon>Actinomycetota</taxon>
        <taxon>Actinomycetes</taxon>
        <taxon>Pseudonocardiales</taxon>
        <taxon>Pseudonocardiaceae</taxon>
        <taxon>Saccharomonospora</taxon>
    </lineage>
</organism>
<feature type="transmembrane region" description="Helical" evidence="10">
    <location>
        <begin position="513"/>
        <end position="535"/>
    </location>
</feature>